<keyword evidence="3" id="KW-0378">Hydrolase</keyword>
<dbReference type="GO" id="GO:0033389">
    <property type="term" value="P:putrescine biosynthetic process from arginine, via agmatine"/>
    <property type="evidence" value="ECO:0007669"/>
    <property type="project" value="TreeGrafter"/>
</dbReference>
<dbReference type="PIRSF" id="PIRSF036979">
    <property type="entry name" value="Arginase"/>
    <property type="match status" value="1"/>
</dbReference>
<feature type="binding site" evidence="4">
    <location>
        <position position="167"/>
    </location>
    <ligand>
        <name>Mn(2+)</name>
        <dbReference type="ChEBI" id="CHEBI:29035"/>
        <label>1</label>
    </ligand>
</feature>
<dbReference type="InterPro" id="IPR006035">
    <property type="entry name" value="Ureohydrolase"/>
</dbReference>
<feature type="binding site" evidence="4">
    <location>
        <position position="165"/>
    </location>
    <ligand>
        <name>Mn(2+)</name>
        <dbReference type="ChEBI" id="CHEBI:29035"/>
        <label>1</label>
    </ligand>
</feature>
<dbReference type="EMBL" id="PGTL01000003">
    <property type="protein sequence ID" value="PJF43216.1"/>
    <property type="molecule type" value="Genomic_DNA"/>
</dbReference>
<dbReference type="NCBIfam" id="TIGR01230">
    <property type="entry name" value="agmatinase"/>
    <property type="match status" value="1"/>
</dbReference>
<evidence type="ECO:0000256" key="3">
    <source>
        <dbReference type="ARBA" id="ARBA00022801"/>
    </source>
</evidence>
<name>A0A2M8PE47_9CHLR</name>
<dbReference type="InterPro" id="IPR005925">
    <property type="entry name" value="Agmatinase-rel"/>
</dbReference>
<evidence type="ECO:0000313" key="5">
    <source>
        <dbReference type="EMBL" id="PJF35801.1"/>
    </source>
</evidence>
<reference evidence="7 8" key="1">
    <citation type="submission" date="2017-11" db="EMBL/GenBank/DDBJ databases">
        <title>Evolution of Phototrophy in the Chloroflexi Phylum Driven by Horizontal Gene Transfer.</title>
        <authorList>
            <person name="Ward L.M."/>
            <person name="Hemp J."/>
            <person name="Shih P.M."/>
            <person name="Mcglynn S.E."/>
            <person name="Fischer W."/>
        </authorList>
    </citation>
    <scope>NUCLEOTIDE SEQUENCE [LARGE SCALE GENOMIC DNA]</scope>
    <source>
        <strain evidence="6">CP1_1M</strain>
        <strain evidence="5">JP3_13</strain>
    </source>
</reference>
<dbReference type="Proteomes" id="UP000228947">
    <property type="component" value="Unassembled WGS sequence"/>
</dbReference>
<dbReference type="AlphaFoldDB" id="A0A2M8PE47"/>
<keyword evidence="2 4" id="KW-0479">Metal-binding</keyword>
<dbReference type="SUPFAM" id="SSF52768">
    <property type="entry name" value="Arginase/deacetylase"/>
    <property type="match status" value="1"/>
</dbReference>
<feature type="binding site" evidence="4">
    <location>
        <position position="140"/>
    </location>
    <ligand>
        <name>Mn(2+)</name>
        <dbReference type="ChEBI" id="CHEBI:29035"/>
        <label>1</label>
    </ligand>
</feature>
<evidence type="ECO:0000313" key="6">
    <source>
        <dbReference type="EMBL" id="PJF43216.1"/>
    </source>
</evidence>
<dbReference type="PANTHER" id="PTHR11358">
    <property type="entry name" value="ARGINASE/AGMATINASE"/>
    <property type="match status" value="1"/>
</dbReference>
<evidence type="ECO:0000313" key="7">
    <source>
        <dbReference type="Proteomes" id="UP000228947"/>
    </source>
</evidence>
<feature type="binding site" evidence="4">
    <location>
        <position position="163"/>
    </location>
    <ligand>
        <name>Mn(2+)</name>
        <dbReference type="ChEBI" id="CHEBI:29035"/>
        <label>1</label>
    </ligand>
</feature>
<feature type="binding site" evidence="4">
    <location>
        <position position="248"/>
    </location>
    <ligand>
        <name>Mn(2+)</name>
        <dbReference type="ChEBI" id="CHEBI:29035"/>
        <label>1</label>
    </ligand>
</feature>
<dbReference type="GO" id="GO:0046872">
    <property type="term" value="F:metal ion binding"/>
    <property type="evidence" value="ECO:0007669"/>
    <property type="project" value="UniProtKB-KW"/>
</dbReference>
<organism evidence="5 8">
    <name type="scientific">Candidatus Thermofonsia Clade 1 bacterium</name>
    <dbReference type="NCBI Taxonomy" id="2364210"/>
    <lineage>
        <taxon>Bacteria</taxon>
        <taxon>Bacillati</taxon>
        <taxon>Chloroflexota</taxon>
        <taxon>Candidatus Thermofontia</taxon>
        <taxon>Candidatus Thermofonsia Clade 1</taxon>
    </lineage>
</organism>
<comment type="similarity">
    <text evidence="1">Belongs to the arginase family. Agmatinase subfamily.</text>
</comment>
<comment type="caution">
    <text evidence="5">The sequence shown here is derived from an EMBL/GenBank/DDBJ whole genome shotgun (WGS) entry which is preliminary data.</text>
</comment>
<dbReference type="GO" id="GO:0008783">
    <property type="term" value="F:agmatinase activity"/>
    <property type="evidence" value="ECO:0007669"/>
    <property type="project" value="TreeGrafter"/>
</dbReference>
<gene>
    <name evidence="5" type="primary">speB</name>
    <name evidence="5" type="ORF">CUN49_08685</name>
    <name evidence="6" type="ORF">CUN50_01365</name>
</gene>
<feature type="binding site" evidence="4">
    <location>
        <position position="250"/>
    </location>
    <ligand>
        <name>Mn(2+)</name>
        <dbReference type="ChEBI" id="CHEBI:29035"/>
        <label>1</label>
    </ligand>
</feature>
<keyword evidence="4" id="KW-0464">Manganese</keyword>
<proteinExistence type="inferred from homology"/>
<sequence length="327" mass="35099">MRTKSHGASHFWPSALYSSLTWKKGLLMPEYRHAARFLALDDAHSGPHAAVWLLPIAYEMTTSYVGGAKNGPLAILEASAQVELYDCAVGCEAALQYGIHTLPILHPTLESPAAAMADITAAVSALPVPEKVLVALGGEHAITPAVLRALSQHYGDLIVVQIDAHADLRDTFDGTPYSHACAMRRCLDHAPVIGLGIRSLCKEEADFALHSPHVALITAEQMHADAQKHYLDQLRQRLRGRKVYLTIDVDGLDPSVISATGTPEPGGLSWYDCLALIEAICTSGDVVAFDCVELAPTHGAHASAFAAAKLVYKTLNQIMAARGMLQK</sequence>
<dbReference type="Proteomes" id="UP000229681">
    <property type="component" value="Unassembled WGS sequence"/>
</dbReference>
<dbReference type="EMBL" id="PGTM01000109">
    <property type="protein sequence ID" value="PJF35801.1"/>
    <property type="molecule type" value="Genomic_DNA"/>
</dbReference>
<protein>
    <submittedName>
        <fullName evidence="5">Agmatinase</fullName>
    </submittedName>
</protein>
<dbReference type="PANTHER" id="PTHR11358:SF26">
    <property type="entry name" value="GUANIDINO ACID HYDROLASE, MITOCHONDRIAL"/>
    <property type="match status" value="1"/>
</dbReference>
<dbReference type="InterPro" id="IPR023696">
    <property type="entry name" value="Ureohydrolase_dom_sf"/>
</dbReference>
<evidence type="ECO:0000313" key="8">
    <source>
        <dbReference type="Proteomes" id="UP000229681"/>
    </source>
</evidence>
<dbReference type="Pfam" id="PF00491">
    <property type="entry name" value="Arginase"/>
    <property type="match status" value="1"/>
</dbReference>
<evidence type="ECO:0000256" key="2">
    <source>
        <dbReference type="ARBA" id="ARBA00022723"/>
    </source>
</evidence>
<evidence type="ECO:0000256" key="1">
    <source>
        <dbReference type="ARBA" id="ARBA00009227"/>
    </source>
</evidence>
<evidence type="ECO:0000256" key="4">
    <source>
        <dbReference type="PIRSR" id="PIRSR036979-1"/>
    </source>
</evidence>
<dbReference type="PROSITE" id="PS51409">
    <property type="entry name" value="ARGINASE_2"/>
    <property type="match status" value="1"/>
</dbReference>
<comment type="cofactor">
    <cofactor evidence="4">
        <name>Mn(2+)</name>
        <dbReference type="ChEBI" id="CHEBI:29035"/>
    </cofactor>
    <text evidence="4">Binds 2 manganese ions per subunit.</text>
</comment>
<dbReference type="CDD" id="cd11593">
    <property type="entry name" value="Agmatinase-like_2"/>
    <property type="match status" value="1"/>
</dbReference>
<accession>A0A2M8PE47</accession>
<dbReference type="Gene3D" id="3.40.800.10">
    <property type="entry name" value="Ureohydrolase domain"/>
    <property type="match status" value="1"/>
</dbReference>